<evidence type="ECO:0000313" key="3">
    <source>
        <dbReference type="EMBL" id="TVU72775.1"/>
    </source>
</evidence>
<proteinExistence type="predicted"/>
<feature type="transmembrane region" description="Helical" evidence="1">
    <location>
        <begin position="96"/>
        <end position="113"/>
    </location>
</feature>
<dbReference type="Proteomes" id="UP000319941">
    <property type="component" value="Unassembled WGS sequence"/>
</dbReference>
<evidence type="ECO:0000259" key="2">
    <source>
        <dbReference type="Pfam" id="PF07331"/>
    </source>
</evidence>
<dbReference type="RefSeq" id="WP_144726660.1">
    <property type="nucleotide sequence ID" value="NZ_CAWOWR010000076.1"/>
</dbReference>
<keyword evidence="1" id="KW-1133">Transmembrane helix</keyword>
<organism evidence="3 4">
    <name type="scientific">Cobetia crustatorum</name>
    <dbReference type="NCBI Taxonomy" id="553385"/>
    <lineage>
        <taxon>Bacteria</taxon>
        <taxon>Pseudomonadati</taxon>
        <taxon>Pseudomonadota</taxon>
        <taxon>Gammaproteobacteria</taxon>
        <taxon>Oceanospirillales</taxon>
        <taxon>Halomonadaceae</taxon>
        <taxon>Cobetia</taxon>
    </lineage>
</organism>
<dbReference type="InterPro" id="IPR009936">
    <property type="entry name" value="DUF1468"/>
</dbReference>
<keyword evidence="1" id="KW-0812">Transmembrane</keyword>
<feature type="transmembrane region" description="Helical" evidence="1">
    <location>
        <begin position="125"/>
        <end position="145"/>
    </location>
</feature>
<keyword evidence="1" id="KW-0472">Membrane</keyword>
<dbReference type="AlphaFoldDB" id="A0A558HUI7"/>
<feature type="transmembrane region" description="Helical" evidence="1">
    <location>
        <begin position="70"/>
        <end position="90"/>
    </location>
</feature>
<dbReference type="EMBL" id="VNFH01000002">
    <property type="protein sequence ID" value="TVU72775.1"/>
    <property type="molecule type" value="Genomic_DNA"/>
</dbReference>
<dbReference type="Pfam" id="PF07331">
    <property type="entry name" value="TctB"/>
    <property type="match status" value="1"/>
</dbReference>
<evidence type="ECO:0000256" key="1">
    <source>
        <dbReference type="SAM" id="Phobius"/>
    </source>
</evidence>
<name>A0A558HUI7_9GAMM</name>
<feature type="domain" description="DUF1468" evidence="2">
    <location>
        <begin position="8"/>
        <end position="140"/>
    </location>
</feature>
<keyword evidence="4" id="KW-1185">Reference proteome</keyword>
<comment type="caution">
    <text evidence="3">The sequence shown here is derived from an EMBL/GenBank/DDBJ whole genome shotgun (WGS) entry which is preliminary data.</text>
</comment>
<protein>
    <submittedName>
        <fullName evidence="3">Tripartite tricarboxylate transporter TctB family protein</fullName>
    </submittedName>
</protein>
<feature type="transmembrane region" description="Helical" evidence="1">
    <location>
        <begin position="40"/>
        <end position="58"/>
    </location>
</feature>
<accession>A0A558HUI7</accession>
<reference evidence="3 4" key="1">
    <citation type="submission" date="2019-07" db="EMBL/GenBank/DDBJ databases">
        <title>Diversity of Bacteria from Kongsfjorden, Arctic.</title>
        <authorList>
            <person name="Yu Y."/>
        </authorList>
    </citation>
    <scope>NUCLEOTIDE SEQUENCE [LARGE SCALE GENOMIC DNA]</scope>
    <source>
        <strain evidence="3 4">SM1923</strain>
    </source>
</reference>
<evidence type="ECO:0000313" key="4">
    <source>
        <dbReference type="Proteomes" id="UP000319941"/>
    </source>
</evidence>
<dbReference type="STRING" id="553385.GCA_000591415_02000"/>
<dbReference type="OrthoDB" id="7025534at2"/>
<sequence length="146" mass="15580">MKIAADRILGIALMGLAAFIVAQALSIHVPFAYDPVGPKAFPIGLSIMMAAFSLVLIVRPGPERNWPSAAIFVQLGLVLLVLIVFAFFFVRLGYPLTAVAAITAIARLFGANWRAACLTGVLMAGLSYLLFTAVLEISLPTGLWFS</sequence>
<gene>
    <name evidence="3" type="ORF">FQP86_03650</name>
</gene>